<dbReference type="Pfam" id="PF06835">
    <property type="entry name" value="LptC"/>
    <property type="match status" value="1"/>
</dbReference>
<dbReference type="EMBL" id="UOET01000272">
    <property type="protein sequence ID" value="VAW28668.1"/>
    <property type="molecule type" value="Genomic_DNA"/>
</dbReference>
<dbReference type="AlphaFoldDB" id="A0A3B0UDS1"/>
<gene>
    <name evidence="1" type="ORF">MNBD_BACTEROID07-1263</name>
</gene>
<dbReference type="GO" id="GO:0005886">
    <property type="term" value="C:plasma membrane"/>
    <property type="evidence" value="ECO:0007669"/>
    <property type="project" value="InterPro"/>
</dbReference>
<organism evidence="1">
    <name type="scientific">hydrothermal vent metagenome</name>
    <dbReference type="NCBI Taxonomy" id="652676"/>
    <lineage>
        <taxon>unclassified sequences</taxon>
        <taxon>metagenomes</taxon>
        <taxon>ecological metagenomes</taxon>
    </lineage>
</organism>
<dbReference type="Gene3D" id="2.60.450.10">
    <property type="entry name" value="Lipopolysaccharide (LPS) transport protein A like domain"/>
    <property type="match status" value="1"/>
</dbReference>
<dbReference type="GO" id="GO:0015221">
    <property type="term" value="F:lipopolysaccharide transmembrane transporter activity"/>
    <property type="evidence" value="ECO:0007669"/>
    <property type="project" value="InterPro"/>
</dbReference>
<protein>
    <recommendedName>
        <fullName evidence="2">LPS export ABC transporter periplasmic protein LptC</fullName>
    </recommendedName>
</protein>
<evidence type="ECO:0000313" key="1">
    <source>
        <dbReference type="EMBL" id="VAW28668.1"/>
    </source>
</evidence>
<dbReference type="InterPro" id="IPR026265">
    <property type="entry name" value="LptC"/>
</dbReference>
<dbReference type="NCBIfam" id="TIGR04409">
    <property type="entry name" value="LptC_YrbK"/>
    <property type="match status" value="1"/>
</dbReference>
<sequence length="175" mass="19887">MIRNLLKSVVIVLAIGTLFSCENNMKVVQKINAEDTLAELTATDIHYIRTDSGRRQLILNSPLLLKYGGKKPYTEFPKGFSIAFYDTTGNIISTIKANFGIRWEKKGLLISRDNVVVKNLKTQEQLNTENLIWNENKHIIYSPSFVKITSPGRVIFGDSMVSNENFTKRTIYGIR</sequence>
<feature type="non-terminal residue" evidence="1">
    <location>
        <position position="175"/>
    </location>
</feature>
<reference evidence="1" key="1">
    <citation type="submission" date="2018-06" db="EMBL/GenBank/DDBJ databases">
        <authorList>
            <person name="Zhirakovskaya E."/>
        </authorList>
    </citation>
    <scope>NUCLEOTIDE SEQUENCE</scope>
</reference>
<dbReference type="InterPro" id="IPR010664">
    <property type="entry name" value="LipoPS_assembly_LptC-rel"/>
</dbReference>
<name>A0A3B0UDS1_9ZZZZ</name>
<evidence type="ECO:0008006" key="2">
    <source>
        <dbReference type="Google" id="ProtNLM"/>
    </source>
</evidence>
<accession>A0A3B0UDS1</accession>
<proteinExistence type="predicted"/>
<dbReference type="PROSITE" id="PS51257">
    <property type="entry name" value="PROKAR_LIPOPROTEIN"/>
    <property type="match status" value="1"/>
</dbReference>